<sequence length="326" mass="35349">MPSQQKTILITGAAGFIGQRLTAALLSKHPEYRLVISDVVTPSVPAGSPKADSTDAIQADLSDPASLSSLIAASQPLAAVFVFHGIMSSGSEANPDLSLKVNLDATRALLLKLSETNKGVRVIYASSQAVYGAPFPDVITDAVTPTPAGVYGTHKLMMEIFINDLHRRGEVDAFSLRFPTVSVRAGKPTQAASSFLSGIIREPMNGEECVVPIQDRGYRAVLSGPGTLIENLLRVLHLPSDALPQHIRWMNFPGISVTVQDLLDALVKVGGEDRLRYIKEQTDPVMERILRTWPREVDDSTAMKLGMKRDESAESLVREYKESMGK</sequence>
<dbReference type="Gene3D" id="3.40.50.720">
    <property type="entry name" value="NAD(P)-binding Rossmann-like Domain"/>
    <property type="match status" value="1"/>
</dbReference>
<reference evidence="4" key="1">
    <citation type="submission" date="2022-10" db="EMBL/GenBank/DDBJ databases">
        <title>Tapping the CABI collections for fungal endophytes: first genome assemblies for Collariella, Neodidymelliopsis, Ascochyta clinopodiicola, Didymella pomorum, Didymosphaeria variabile, Neocosmospora piperis and Neocucurbitaria cava.</title>
        <authorList>
            <person name="Hill R."/>
        </authorList>
    </citation>
    <scope>NUCLEOTIDE SEQUENCE</scope>
    <source>
        <strain evidence="4">IMI 355082</strain>
    </source>
</reference>
<dbReference type="Gene3D" id="3.90.25.10">
    <property type="entry name" value="UDP-galactose 4-epimerase, domain 1"/>
    <property type="match status" value="1"/>
</dbReference>
<accession>A0A9W8YWM4</accession>
<dbReference type="Proteomes" id="UP001140453">
    <property type="component" value="Unassembled WGS sequence"/>
</dbReference>
<dbReference type="PANTHER" id="PTHR43103">
    <property type="entry name" value="NUCLEOSIDE-DIPHOSPHATE-SUGAR EPIMERASE"/>
    <property type="match status" value="1"/>
</dbReference>
<feature type="domain" description="NAD-dependent epimerase/dehydratase" evidence="3">
    <location>
        <begin position="8"/>
        <end position="211"/>
    </location>
</feature>
<keyword evidence="2" id="KW-0119">Carbohydrate metabolism</keyword>
<proteinExistence type="predicted"/>
<evidence type="ECO:0000256" key="1">
    <source>
        <dbReference type="ARBA" id="ARBA00022857"/>
    </source>
</evidence>
<dbReference type="SUPFAM" id="SSF51735">
    <property type="entry name" value="NAD(P)-binding Rossmann-fold domains"/>
    <property type="match status" value="1"/>
</dbReference>
<organism evidence="4 5">
    <name type="scientific">Gnomoniopsis smithogilvyi</name>
    <dbReference type="NCBI Taxonomy" id="1191159"/>
    <lineage>
        <taxon>Eukaryota</taxon>
        <taxon>Fungi</taxon>
        <taxon>Dikarya</taxon>
        <taxon>Ascomycota</taxon>
        <taxon>Pezizomycotina</taxon>
        <taxon>Sordariomycetes</taxon>
        <taxon>Sordariomycetidae</taxon>
        <taxon>Diaporthales</taxon>
        <taxon>Gnomoniaceae</taxon>
        <taxon>Gnomoniopsis</taxon>
    </lineage>
</organism>
<gene>
    <name evidence="4" type="ORF">N0V93_002388</name>
</gene>
<dbReference type="InterPro" id="IPR001509">
    <property type="entry name" value="Epimerase_deHydtase"/>
</dbReference>
<dbReference type="AlphaFoldDB" id="A0A9W8YWM4"/>
<keyword evidence="1" id="KW-0521">NADP</keyword>
<dbReference type="EMBL" id="JAPEVB010000002">
    <property type="protein sequence ID" value="KAJ4393181.1"/>
    <property type="molecule type" value="Genomic_DNA"/>
</dbReference>
<protein>
    <recommendedName>
        <fullName evidence="3">NAD-dependent epimerase/dehydratase domain-containing protein</fullName>
    </recommendedName>
</protein>
<evidence type="ECO:0000313" key="4">
    <source>
        <dbReference type="EMBL" id="KAJ4393181.1"/>
    </source>
</evidence>
<dbReference type="Pfam" id="PF01370">
    <property type="entry name" value="Epimerase"/>
    <property type="match status" value="1"/>
</dbReference>
<comment type="caution">
    <text evidence="4">The sequence shown here is derived from an EMBL/GenBank/DDBJ whole genome shotgun (WGS) entry which is preliminary data.</text>
</comment>
<evidence type="ECO:0000313" key="5">
    <source>
        <dbReference type="Proteomes" id="UP001140453"/>
    </source>
</evidence>
<evidence type="ECO:0000256" key="2">
    <source>
        <dbReference type="ARBA" id="ARBA00023277"/>
    </source>
</evidence>
<keyword evidence="5" id="KW-1185">Reference proteome</keyword>
<dbReference type="PANTHER" id="PTHR43103:SF3">
    <property type="entry name" value="ADP-L-GLYCERO-D-MANNO-HEPTOSE-6-EPIMERASE"/>
    <property type="match status" value="1"/>
</dbReference>
<dbReference type="OrthoDB" id="16464at2759"/>
<dbReference type="InterPro" id="IPR036291">
    <property type="entry name" value="NAD(P)-bd_dom_sf"/>
</dbReference>
<evidence type="ECO:0000259" key="3">
    <source>
        <dbReference type="Pfam" id="PF01370"/>
    </source>
</evidence>
<name>A0A9W8YWM4_9PEZI</name>